<keyword evidence="5" id="KW-0997">Cell inner membrane</keyword>
<dbReference type="CDD" id="cd06261">
    <property type="entry name" value="TM_PBP2"/>
    <property type="match status" value="1"/>
</dbReference>
<keyword evidence="12" id="KW-1185">Reference proteome</keyword>
<reference evidence="11 12" key="1">
    <citation type="submission" date="2024-04" db="EMBL/GenBank/DDBJ databases">
        <title>A novel species isolated from cricket.</title>
        <authorList>
            <person name="Wang H.-C."/>
        </authorList>
    </citation>
    <scope>NUCLEOTIDE SEQUENCE [LARGE SCALE GENOMIC DNA]</scope>
    <source>
        <strain evidence="11 12">WL0021</strain>
    </source>
</reference>
<evidence type="ECO:0000256" key="1">
    <source>
        <dbReference type="ARBA" id="ARBA00004429"/>
    </source>
</evidence>
<evidence type="ECO:0000256" key="8">
    <source>
        <dbReference type="ARBA" id="ARBA00023136"/>
    </source>
</evidence>
<dbReference type="PANTHER" id="PTHR30614">
    <property type="entry name" value="MEMBRANE COMPONENT OF AMINO ACID ABC TRANSPORTER"/>
    <property type="match status" value="1"/>
</dbReference>
<feature type="domain" description="ABC transmembrane type-1" evidence="10">
    <location>
        <begin position="17"/>
        <end position="214"/>
    </location>
</feature>
<evidence type="ECO:0000256" key="6">
    <source>
        <dbReference type="ARBA" id="ARBA00022692"/>
    </source>
</evidence>
<dbReference type="InterPro" id="IPR035906">
    <property type="entry name" value="MetI-like_sf"/>
</dbReference>
<evidence type="ECO:0000256" key="9">
    <source>
        <dbReference type="RuleBase" id="RU363032"/>
    </source>
</evidence>
<evidence type="ECO:0000256" key="7">
    <source>
        <dbReference type="ARBA" id="ARBA00022989"/>
    </source>
</evidence>
<dbReference type="InterPro" id="IPR000515">
    <property type="entry name" value="MetI-like"/>
</dbReference>
<evidence type="ECO:0000256" key="2">
    <source>
        <dbReference type="ARBA" id="ARBA00010072"/>
    </source>
</evidence>
<evidence type="ECO:0000256" key="3">
    <source>
        <dbReference type="ARBA" id="ARBA00022448"/>
    </source>
</evidence>
<evidence type="ECO:0000313" key="12">
    <source>
        <dbReference type="Proteomes" id="UP001418637"/>
    </source>
</evidence>
<keyword evidence="7 9" id="KW-1133">Transmembrane helix</keyword>
<organism evidence="11 12">
    <name type="scientific">Hohaiivirga grylli</name>
    <dbReference type="NCBI Taxonomy" id="3133970"/>
    <lineage>
        <taxon>Bacteria</taxon>
        <taxon>Pseudomonadati</taxon>
        <taxon>Pseudomonadota</taxon>
        <taxon>Alphaproteobacteria</taxon>
        <taxon>Hyphomicrobiales</taxon>
        <taxon>Methylobacteriaceae</taxon>
        <taxon>Hohaiivirga</taxon>
    </lineage>
</organism>
<gene>
    <name evidence="11" type="ORF">WJT86_05880</name>
</gene>
<keyword evidence="6 9" id="KW-0812">Transmembrane</keyword>
<comment type="subcellular location">
    <subcellularLocation>
        <location evidence="1">Cell inner membrane</location>
        <topology evidence="1">Multi-pass membrane protein</topology>
    </subcellularLocation>
    <subcellularLocation>
        <location evidence="9">Cell membrane</location>
        <topology evidence="9">Multi-pass membrane protein</topology>
    </subcellularLocation>
</comment>
<keyword evidence="8 9" id="KW-0472">Membrane</keyword>
<comment type="similarity">
    <text evidence="2">Belongs to the binding-protein-dependent transport system permease family. HisMQ subfamily.</text>
</comment>
<dbReference type="Pfam" id="PF00528">
    <property type="entry name" value="BPD_transp_1"/>
    <property type="match status" value="1"/>
</dbReference>
<dbReference type="NCBIfam" id="TIGR01726">
    <property type="entry name" value="HEQRo_perm_3TM"/>
    <property type="match status" value="1"/>
</dbReference>
<comment type="caution">
    <text evidence="11">The sequence shown here is derived from an EMBL/GenBank/DDBJ whole genome shotgun (WGS) entry which is preliminary data.</text>
</comment>
<feature type="transmembrane region" description="Helical" evidence="9">
    <location>
        <begin position="55"/>
        <end position="75"/>
    </location>
</feature>
<feature type="transmembrane region" description="Helical" evidence="9">
    <location>
        <begin position="192"/>
        <end position="210"/>
    </location>
</feature>
<dbReference type="InterPro" id="IPR043429">
    <property type="entry name" value="ArtM/GltK/GlnP/TcyL/YhdX-like"/>
</dbReference>
<evidence type="ECO:0000256" key="5">
    <source>
        <dbReference type="ARBA" id="ARBA00022519"/>
    </source>
</evidence>
<dbReference type="Proteomes" id="UP001418637">
    <property type="component" value="Unassembled WGS sequence"/>
</dbReference>
<dbReference type="InterPro" id="IPR010065">
    <property type="entry name" value="AA_ABC_transptr_permease_3TM"/>
</dbReference>
<keyword evidence="3 9" id="KW-0813">Transport</keyword>
<evidence type="ECO:0000256" key="4">
    <source>
        <dbReference type="ARBA" id="ARBA00022475"/>
    </source>
</evidence>
<proteinExistence type="inferred from homology"/>
<name>A0ABV0BLA2_9HYPH</name>
<dbReference type="SUPFAM" id="SSF161098">
    <property type="entry name" value="MetI-like"/>
    <property type="match status" value="1"/>
</dbReference>
<dbReference type="EMBL" id="JBBYXI010000002">
    <property type="protein sequence ID" value="MEN3930592.1"/>
    <property type="molecule type" value="Genomic_DNA"/>
</dbReference>
<dbReference type="RefSeq" id="WP_346336595.1">
    <property type="nucleotide sequence ID" value="NZ_JBBYXI010000002.1"/>
</dbReference>
<accession>A0ABV0BLA2</accession>
<keyword evidence="4" id="KW-1003">Cell membrane</keyword>
<dbReference type="PROSITE" id="PS50928">
    <property type="entry name" value="ABC_TM1"/>
    <property type="match status" value="1"/>
</dbReference>
<dbReference type="Gene3D" id="1.10.3720.10">
    <property type="entry name" value="MetI-like"/>
    <property type="match status" value="1"/>
</dbReference>
<evidence type="ECO:0000259" key="10">
    <source>
        <dbReference type="PROSITE" id="PS50928"/>
    </source>
</evidence>
<evidence type="ECO:0000313" key="11">
    <source>
        <dbReference type="EMBL" id="MEN3930592.1"/>
    </source>
</evidence>
<feature type="transmembrane region" description="Helical" evidence="9">
    <location>
        <begin position="20"/>
        <end position="43"/>
    </location>
</feature>
<dbReference type="PANTHER" id="PTHR30614:SF10">
    <property type="entry name" value="ARGININE ABC TRANSPORTER PERMEASE PROTEIN ARTM"/>
    <property type="match status" value="1"/>
</dbReference>
<protein>
    <submittedName>
        <fullName evidence="11">ABC transporter permease</fullName>
    </submittedName>
</protein>
<sequence length="238" mass="26251">MDTSFTYETFVRLLGALPLTLQLAAIGISIGAFFAMILALMRVSGYAILDWPARAYVFVFRGTPLLVQIFLIYYGLGQFMLIKKSFLWPFLREPYWCAILALVMNTAAYSSEIFRGGLLSVPHGQVEAARACGMSRLMIFRRITLPLAIRQALPAYSNEMISMIKATSLASTVTIMEITGVAGSIISETFRAIEVFVIAGAIYLAINFVLTRILGAMEYWLSPHLRQPPSAILSSSAA</sequence>